<evidence type="ECO:0000313" key="1">
    <source>
        <dbReference type="EMBL" id="CAC5399961.1"/>
    </source>
</evidence>
<sequence>MTYLKQLLKKLDLCCLQENWLFKQEQHLLHAIDTNMIVTAKSIDDENPELTSKELTQYVQILDMEPENTSDHVPVIATIKRKLVRKSNKPKSVINISEASKITKEKHALWKNGGAPIDKNNPLKSQLTAAKRQLRKAHRQAYASQREKLANQIMIASPSDNKLFHKLLRTQRSDENRFTKTLRRGNQTAETNEDILHMWTDYFHELSNPDYKQDFDYEKYKLSSLQKC</sequence>
<organism evidence="1 2">
    <name type="scientific">Mytilus coruscus</name>
    <name type="common">Sea mussel</name>
    <dbReference type="NCBI Taxonomy" id="42192"/>
    <lineage>
        <taxon>Eukaryota</taxon>
        <taxon>Metazoa</taxon>
        <taxon>Spiralia</taxon>
        <taxon>Lophotrochozoa</taxon>
        <taxon>Mollusca</taxon>
        <taxon>Bivalvia</taxon>
        <taxon>Autobranchia</taxon>
        <taxon>Pteriomorphia</taxon>
        <taxon>Mytilida</taxon>
        <taxon>Mytiloidea</taxon>
        <taxon>Mytilidae</taxon>
        <taxon>Mytilinae</taxon>
        <taxon>Mytilus</taxon>
    </lineage>
</organism>
<reference evidence="1 2" key="1">
    <citation type="submission" date="2020-06" db="EMBL/GenBank/DDBJ databases">
        <authorList>
            <person name="Li R."/>
            <person name="Bekaert M."/>
        </authorList>
    </citation>
    <scope>NUCLEOTIDE SEQUENCE [LARGE SCALE GENOMIC DNA]</scope>
    <source>
        <strain evidence="2">wild</strain>
    </source>
</reference>
<dbReference type="AlphaFoldDB" id="A0A6J8CWG9"/>
<accession>A0A6J8CWG9</accession>
<protein>
    <submittedName>
        <fullName evidence="1">Uncharacterized protein</fullName>
    </submittedName>
</protein>
<proteinExistence type="predicted"/>
<keyword evidence="2" id="KW-1185">Reference proteome</keyword>
<gene>
    <name evidence="1" type="ORF">MCOR_34183</name>
</gene>
<name>A0A6J8CWG9_MYTCO</name>
<dbReference type="EMBL" id="CACVKT020006145">
    <property type="protein sequence ID" value="CAC5399961.1"/>
    <property type="molecule type" value="Genomic_DNA"/>
</dbReference>
<dbReference type="Proteomes" id="UP000507470">
    <property type="component" value="Unassembled WGS sequence"/>
</dbReference>
<evidence type="ECO:0000313" key="2">
    <source>
        <dbReference type="Proteomes" id="UP000507470"/>
    </source>
</evidence>